<keyword evidence="13" id="KW-1185">Reference proteome</keyword>
<protein>
    <recommendedName>
        <fullName evidence="3">histidine kinase</fullName>
        <ecNumber evidence="3">2.7.13.3</ecNumber>
    </recommendedName>
</protein>
<dbReference type="InterPro" id="IPR003661">
    <property type="entry name" value="HisK_dim/P_dom"/>
</dbReference>
<dbReference type="PROSITE" id="PS50109">
    <property type="entry name" value="HIS_KIN"/>
    <property type="match status" value="1"/>
</dbReference>
<organism evidence="12 13">
    <name type="scientific">Paenibacillus donghaensis</name>
    <dbReference type="NCBI Taxonomy" id="414771"/>
    <lineage>
        <taxon>Bacteria</taxon>
        <taxon>Bacillati</taxon>
        <taxon>Bacillota</taxon>
        <taxon>Bacilli</taxon>
        <taxon>Bacillales</taxon>
        <taxon>Paenibacillaceae</taxon>
        <taxon>Paenibacillus</taxon>
    </lineage>
</organism>
<dbReference type="Gene3D" id="3.30.565.10">
    <property type="entry name" value="Histidine kinase-like ATPase, C-terminal domain"/>
    <property type="match status" value="1"/>
</dbReference>
<dbReference type="InterPro" id="IPR050351">
    <property type="entry name" value="BphY/WalK/GraS-like"/>
</dbReference>
<dbReference type="InterPro" id="IPR036097">
    <property type="entry name" value="HisK_dim/P_sf"/>
</dbReference>
<evidence type="ECO:0000256" key="2">
    <source>
        <dbReference type="ARBA" id="ARBA00004370"/>
    </source>
</evidence>
<gene>
    <name evidence="12" type="ORF">B9T62_17165</name>
</gene>
<keyword evidence="8" id="KW-0067">ATP-binding</keyword>
<dbReference type="CDD" id="cd00082">
    <property type="entry name" value="HisKA"/>
    <property type="match status" value="1"/>
</dbReference>
<accession>A0A2Z2KGM0</accession>
<evidence type="ECO:0000256" key="5">
    <source>
        <dbReference type="ARBA" id="ARBA00022679"/>
    </source>
</evidence>
<evidence type="ECO:0000256" key="3">
    <source>
        <dbReference type="ARBA" id="ARBA00012438"/>
    </source>
</evidence>
<dbReference type="GO" id="GO:0004721">
    <property type="term" value="F:phosphoprotein phosphatase activity"/>
    <property type="evidence" value="ECO:0007669"/>
    <property type="project" value="TreeGrafter"/>
</dbReference>
<dbReference type="Gene3D" id="1.10.287.130">
    <property type="match status" value="1"/>
</dbReference>
<dbReference type="SUPFAM" id="SSF55874">
    <property type="entry name" value="ATPase domain of HSP90 chaperone/DNA topoisomerase II/histidine kinase"/>
    <property type="match status" value="1"/>
</dbReference>
<evidence type="ECO:0000256" key="7">
    <source>
        <dbReference type="ARBA" id="ARBA00022777"/>
    </source>
</evidence>
<dbReference type="Proteomes" id="UP000249890">
    <property type="component" value="Chromosome"/>
</dbReference>
<feature type="transmembrane region" description="Helical" evidence="10">
    <location>
        <begin position="21"/>
        <end position="44"/>
    </location>
</feature>
<dbReference type="PANTHER" id="PTHR45453">
    <property type="entry name" value="PHOSPHATE REGULON SENSOR PROTEIN PHOR"/>
    <property type="match status" value="1"/>
</dbReference>
<keyword evidence="5" id="KW-0808">Transferase</keyword>
<keyword evidence="4" id="KW-0597">Phosphoprotein</keyword>
<dbReference type="InterPro" id="IPR036890">
    <property type="entry name" value="HATPase_C_sf"/>
</dbReference>
<dbReference type="InterPro" id="IPR005467">
    <property type="entry name" value="His_kinase_dom"/>
</dbReference>
<keyword evidence="6" id="KW-0547">Nucleotide-binding</keyword>
<dbReference type="PANTHER" id="PTHR45453:SF1">
    <property type="entry name" value="PHOSPHATE REGULON SENSOR PROTEIN PHOR"/>
    <property type="match status" value="1"/>
</dbReference>
<feature type="transmembrane region" description="Helical" evidence="10">
    <location>
        <begin position="118"/>
        <end position="139"/>
    </location>
</feature>
<dbReference type="PRINTS" id="PR00344">
    <property type="entry name" value="BCTRLSENSOR"/>
</dbReference>
<dbReference type="CDD" id="cd00075">
    <property type="entry name" value="HATPase"/>
    <property type="match status" value="1"/>
</dbReference>
<dbReference type="EC" id="2.7.13.3" evidence="3"/>
<evidence type="ECO:0000256" key="8">
    <source>
        <dbReference type="ARBA" id="ARBA00022840"/>
    </source>
</evidence>
<dbReference type="AlphaFoldDB" id="A0A2Z2KGM0"/>
<keyword evidence="7" id="KW-0418">Kinase</keyword>
<dbReference type="Pfam" id="PF02518">
    <property type="entry name" value="HATPase_c"/>
    <property type="match status" value="1"/>
</dbReference>
<dbReference type="OrthoDB" id="9773956at2"/>
<keyword evidence="10" id="KW-1133">Transmembrane helix</keyword>
<dbReference type="GO" id="GO:0016036">
    <property type="term" value="P:cellular response to phosphate starvation"/>
    <property type="evidence" value="ECO:0007669"/>
    <property type="project" value="TreeGrafter"/>
</dbReference>
<evidence type="ECO:0000256" key="9">
    <source>
        <dbReference type="ARBA" id="ARBA00023012"/>
    </source>
</evidence>
<evidence type="ECO:0000256" key="10">
    <source>
        <dbReference type="SAM" id="Phobius"/>
    </source>
</evidence>
<dbReference type="InterPro" id="IPR004358">
    <property type="entry name" value="Sig_transdc_His_kin-like_C"/>
</dbReference>
<evidence type="ECO:0000313" key="12">
    <source>
        <dbReference type="EMBL" id="ASA22363.1"/>
    </source>
</evidence>
<evidence type="ECO:0000256" key="4">
    <source>
        <dbReference type="ARBA" id="ARBA00022553"/>
    </source>
</evidence>
<proteinExistence type="predicted"/>
<comment type="subcellular location">
    <subcellularLocation>
        <location evidence="2">Membrane</location>
    </subcellularLocation>
</comment>
<dbReference type="GO" id="GO:0000155">
    <property type="term" value="F:phosphorelay sensor kinase activity"/>
    <property type="evidence" value="ECO:0007669"/>
    <property type="project" value="InterPro"/>
</dbReference>
<dbReference type="SUPFAM" id="SSF47384">
    <property type="entry name" value="Homodimeric domain of signal transducing histidine kinase"/>
    <property type="match status" value="1"/>
</dbReference>
<dbReference type="GO" id="GO:0005886">
    <property type="term" value="C:plasma membrane"/>
    <property type="evidence" value="ECO:0007669"/>
    <property type="project" value="TreeGrafter"/>
</dbReference>
<dbReference type="InterPro" id="IPR003594">
    <property type="entry name" value="HATPase_dom"/>
</dbReference>
<comment type="catalytic activity">
    <reaction evidence="1">
        <text>ATP + protein L-histidine = ADP + protein N-phospho-L-histidine.</text>
        <dbReference type="EC" id="2.7.13.3"/>
    </reaction>
</comment>
<evidence type="ECO:0000256" key="1">
    <source>
        <dbReference type="ARBA" id="ARBA00000085"/>
    </source>
</evidence>
<dbReference type="Pfam" id="PF00512">
    <property type="entry name" value="HisKA"/>
    <property type="match status" value="1"/>
</dbReference>
<keyword evidence="10" id="KW-0812">Transmembrane</keyword>
<evidence type="ECO:0000259" key="11">
    <source>
        <dbReference type="PROSITE" id="PS50109"/>
    </source>
</evidence>
<keyword evidence="10" id="KW-0472">Membrane</keyword>
<dbReference type="EMBL" id="CP021780">
    <property type="protein sequence ID" value="ASA22363.1"/>
    <property type="molecule type" value="Genomic_DNA"/>
</dbReference>
<evidence type="ECO:0000313" key="13">
    <source>
        <dbReference type="Proteomes" id="UP000249890"/>
    </source>
</evidence>
<name>A0A2Z2KGM0_9BACL</name>
<sequence>MERNWEPTNMNILSNKQIQCFLKRMLTLLIMLLLLGLVFSQIMIEDFKTQILKHDHELAGALLDNEVNPADITAAFIATKTQQDISAGQELLSETGYSTSPNNRSLEEVHHLLIKYRLIIFISIAVFGALLLTAFFLYFKYQQKDIDRSVSVISSFMDGNTSVRMESEEEGGLSKLYGAINTIATSLNAHIDDEKRTKEFLKATLTDVSHQLKTPLASMKMCIEIIQTEAENELLIKRFSTKAALALEHMEILIQSLLKITKLDAGTIPLHKTKQNVAILLHEIVTDFEIRMEQEHKTITLSGSDIFLLCDKDWMIEAIGNVIKNGLDHMEEYGHINISWTRTPMLTKIVIQDNGNGIHPADIHHIFKRFYRSRFSKDTQGIGLGLSLAKSIVEAHNGTISVNSTSEKGSTFTFEFITLTDL</sequence>
<keyword evidence="9" id="KW-0902">Two-component regulatory system</keyword>
<evidence type="ECO:0000256" key="6">
    <source>
        <dbReference type="ARBA" id="ARBA00022741"/>
    </source>
</evidence>
<feature type="domain" description="Histidine kinase" evidence="11">
    <location>
        <begin position="207"/>
        <end position="420"/>
    </location>
</feature>
<dbReference type="SMART" id="SM00387">
    <property type="entry name" value="HATPase_c"/>
    <property type="match status" value="1"/>
</dbReference>
<dbReference type="GO" id="GO:0005524">
    <property type="term" value="F:ATP binding"/>
    <property type="evidence" value="ECO:0007669"/>
    <property type="project" value="UniProtKB-KW"/>
</dbReference>
<dbReference type="SMART" id="SM00388">
    <property type="entry name" value="HisKA"/>
    <property type="match status" value="1"/>
</dbReference>
<dbReference type="RefSeq" id="WP_087916362.1">
    <property type="nucleotide sequence ID" value="NZ_CP021780.1"/>
</dbReference>
<reference evidence="12 13" key="1">
    <citation type="submission" date="2017-06" db="EMBL/GenBank/DDBJ databases">
        <title>Complete genome sequence of Paenibacillus donghaensis KCTC 13049T isolated from East Sea sediment, South Korea.</title>
        <authorList>
            <person name="Jung B.K."/>
            <person name="Hong S.-J."/>
            <person name="Shin J.-H."/>
        </authorList>
    </citation>
    <scope>NUCLEOTIDE SEQUENCE [LARGE SCALE GENOMIC DNA]</scope>
    <source>
        <strain evidence="12 13">KCTC 13049</strain>
    </source>
</reference>
<dbReference type="KEGG" id="pdh:B9T62_17165"/>